<keyword evidence="2" id="KW-1185">Reference proteome</keyword>
<reference key="2">
    <citation type="submission" date="2011-10" db="EMBL/GenBank/DDBJ databases">
        <title>The genome and transcriptome sequence of Clonorchis sinensis provide insights into the carcinogenic liver fluke.</title>
        <authorList>
            <person name="Wang X."/>
            <person name="Huang Y."/>
            <person name="Chen W."/>
            <person name="Liu H."/>
            <person name="Guo L."/>
            <person name="Chen Y."/>
            <person name="Luo F."/>
            <person name="Zhou W."/>
            <person name="Sun J."/>
            <person name="Mao Q."/>
            <person name="Liang P."/>
            <person name="Zhou C."/>
            <person name="Tian Y."/>
            <person name="Men J."/>
            <person name="Lv X."/>
            <person name="Huang L."/>
            <person name="Zhou J."/>
            <person name="Hu Y."/>
            <person name="Li R."/>
            <person name="Zhang F."/>
            <person name="Lei H."/>
            <person name="Li X."/>
            <person name="Hu X."/>
            <person name="Liang C."/>
            <person name="Xu J."/>
            <person name="Wu Z."/>
            <person name="Yu X."/>
        </authorList>
    </citation>
    <scope>NUCLEOTIDE SEQUENCE</scope>
    <source>
        <strain>Henan</strain>
    </source>
</reference>
<dbReference type="AlphaFoldDB" id="G7YRQ4"/>
<dbReference type="Proteomes" id="UP000008909">
    <property type="component" value="Unassembled WGS sequence"/>
</dbReference>
<accession>G7YRQ4</accession>
<evidence type="ECO:0000313" key="2">
    <source>
        <dbReference type="Proteomes" id="UP000008909"/>
    </source>
</evidence>
<proteinExistence type="predicted"/>
<name>G7YRQ4_CLOSI</name>
<gene>
    <name evidence="1" type="ORF">CLF_108553</name>
</gene>
<organism evidence="1 2">
    <name type="scientific">Clonorchis sinensis</name>
    <name type="common">Chinese liver fluke</name>
    <dbReference type="NCBI Taxonomy" id="79923"/>
    <lineage>
        <taxon>Eukaryota</taxon>
        <taxon>Metazoa</taxon>
        <taxon>Spiralia</taxon>
        <taxon>Lophotrochozoa</taxon>
        <taxon>Platyhelminthes</taxon>
        <taxon>Trematoda</taxon>
        <taxon>Digenea</taxon>
        <taxon>Opisthorchiida</taxon>
        <taxon>Opisthorchiata</taxon>
        <taxon>Opisthorchiidae</taxon>
        <taxon>Clonorchis</taxon>
    </lineage>
</organism>
<dbReference type="EMBL" id="DF144053">
    <property type="protein sequence ID" value="GAA55634.1"/>
    <property type="molecule type" value="Genomic_DNA"/>
</dbReference>
<evidence type="ECO:0000313" key="1">
    <source>
        <dbReference type="EMBL" id="GAA55634.1"/>
    </source>
</evidence>
<protein>
    <submittedName>
        <fullName evidence="1">Uncharacterized protein</fullName>
    </submittedName>
</protein>
<reference evidence="1" key="1">
    <citation type="journal article" date="2011" name="Genome Biol.">
        <title>The draft genome of the carcinogenic human liver fluke Clonorchis sinensis.</title>
        <authorList>
            <person name="Wang X."/>
            <person name="Chen W."/>
            <person name="Huang Y."/>
            <person name="Sun J."/>
            <person name="Men J."/>
            <person name="Liu H."/>
            <person name="Luo F."/>
            <person name="Guo L."/>
            <person name="Lv X."/>
            <person name="Deng C."/>
            <person name="Zhou C."/>
            <person name="Fan Y."/>
            <person name="Li X."/>
            <person name="Huang L."/>
            <person name="Hu Y."/>
            <person name="Liang C."/>
            <person name="Hu X."/>
            <person name="Xu J."/>
            <person name="Yu X."/>
        </authorList>
    </citation>
    <scope>NUCLEOTIDE SEQUENCE [LARGE SCALE GENOMIC DNA]</scope>
    <source>
        <strain evidence="1">Henan</strain>
    </source>
</reference>
<sequence length="197" mass="22491">MRLIPLACFLSENFACISGVYLHKCTAFQWHRDLCKEGFRDCRKRKSGCFQSEISDMNMSDRPFVIYIRCFSRTAILISVLIKCVKQEPRVMERGIVRKTGSKQNDTKIIFTGCTQIIIVAHITSSWHLVLSRTEKYEKQRLMSVAVTQEIKVILENSSSSVKQTIGADVIRDLAVYCTKPKLATLHQVTCIRGSHL</sequence>